<name>A0A9N7UF39_PLEPL</name>
<sequence length="165" mass="18479">MSESLVPDVLQKFSCQTPDSNTSGKPDCKPTLPALSPKTKAAHYLSAHIKPDVKCTRYMLDLRQIRARDFDTPPLVPTNPRTRCRLVMKGSELAEQQICQSGTERSYASERRYRDATFQPFVLSWLRRAAAGDRRPFFISHLVVRAATSEASENIAHIPPSPPSP</sequence>
<reference evidence="1" key="1">
    <citation type="submission" date="2020-03" db="EMBL/GenBank/DDBJ databases">
        <authorList>
            <person name="Weist P."/>
        </authorList>
    </citation>
    <scope>NUCLEOTIDE SEQUENCE</scope>
</reference>
<evidence type="ECO:0000313" key="1">
    <source>
        <dbReference type="EMBL" id="CAB1430250.1"/>
    </source>
</evidence>
<dbReference type="Proteomes" id="UP001153269">
    <property type="component" value="Unassembled WGS sequence"/>
</dbReference>
<keyword evidence="2" id="KW-1185">Reference proteome</keyword>
<accession>A0A9N7UF39</accession>
<gene>
    <name evidence="1" type="ORF">PLEPLA_LOCUS18232</name>
</gene>
<dbReference type="EMBL" id="CADEAL010001220">
    <property type="protein sequence ID" value="CAB1430250.1"/>
    <property type="molecule type" value="Genomic_DNA"/>
</dbReference>
<proteinExistence type="predicted"/>
<evidence type="ECO:0000313" key="2">
    <source>
        <dbReference type="Proteomes" id="UP001153269"/>
    </source>
</evidence>
<dbReference type="AlphaFoldDB" id="A0A9N7UF39"/>
<protein>
    <submittedName>
        <fullName evidence="1">Uncharacterized protein</fullName>
    </submittedName>
</protein>
<organism evidence="1 2">
    <name type="scientific">Pleuronectes platessa</name>
    <name type="common">European plaice</name>
    <dbReference type="NCBI Taxonomy" id="8262"/>
    <lineage>
        <taxon>Eukaryota</taxon>
        <taxon>Metazoa</taxon>
        <taxon>Chordata</taxon>
        <taxon>Craniata</taxon>
        <taxon>Vertebrata</taxon>
        <taxon>Euteleostomi</taxon>
        <taxon>Actinopterygii</taxon>
        <taxon>Neopterygii</taxon>
        <taxon>Teleostei</taxon>
        <taxon>Neoteleostei</taxon>
        <taxon>Acanthomorphata</taxon>
        <taxon>Carangaria</taxon>
        <taxon>Pleuronectiformes</taxon>
        <taxon>Pleuronectoidei</taxon>
        <taxon>Pleuronectidae</taxon>
        <taxon>Pleuronectes</taxon>
    </lineage>
</organism>
<comment type="caution">
    <text evidence="1">The sequence shown here is derived from an EMBL/GenBank/DDBJ whole genome shotgun (WGS) entry which is preliminary data.</text>
</comment>